<gene>
    <name evidence="2" type="ORF">SPARVUS_LOCUS8712808</name>
</gene>
<feature type="compositionally biased region" description="Low complexity" evidence="1">
    <location>
        <begin position="51"/>
        <end position="79"/>
    </location>
</feature>
<sequence length="99" mass="10865">MTPDVLGSAGASVHTHVKATFHAFNKYKREGFLLQNVDKAPLAKRRKMKKTSTSTETRSSSSESSHSSHSHGKTSPTKTLQPTSQSESNNPDTIFQFTD</sequence>
<proteinExistence type="predicted"/>
<protein>
    <submittedName>
        <fullName evidence="2">Uncharacterized protein</fullName>
    </submittedName>
</protein>
<keyword evidence="3" id="KW-1185">Reference proteome</keyword>
<comment type="caution">
    <text evidence="2">The sequence shown here is derived from an EMBL/GenBank/DDBJ whole genome shotgun (WGS) entry which is preliminary data.</text>
</comment>
<feature type="region of interest" description="Disordered" evidence="1">
    <location>
        <begin position="32"/>
        <end position="99"/>
    </location>
</feature>
<organism evidence="2 3">
    <name type="scientific">Staurois parvus</name>
    <dbReference type="NCBI Taxonomy" id="386267"/>
    <lineage>
        <taxon>Eukaryota</taxon>
        <taxon>Metazoa</taxon>
        <taxon>Chordata</taxon>
        <taxon>Craniata</taxon>
        <taxon>Vertebrata</taxon>
        <taxon>Euteleostomi</taxon>
        <taxon>Amphibia</taxon>
        <taxon>Batrachia</taxon>
        <taxon>Anura</taxon>
        <taxon>Neobatrachia</taxon>
        <taxon>Ranoidea</taxon>
        <taxon>Ranidae</taxon>
        <taxon>Staurois</taxon>
    </lineage>
</organism>
<name>A0ABN9DY33_9NEOB</name>
<evidence type="ECO:0000313" key="2">
    <source>
        <dbReference type="EMBL" id="CAI9577422.1"/>
    </source>
</evidence>
<dbReference type="Proteomes" id="UP001162483">
    <property type="component" value="Unassembled WGS sequence"/>
</dbReference>
<accession>A0ABN9DY33</accession>
<reference evidence="2" key="1">
    <citation type="submission" date="2023-05" db="EMBL/GenBank/DDBJ databases">
        <authorList>
            <person name="Stuckert A."/>
        </authorList>
    </citation>
    <scope>NUCLEOTIDE SEQUENCE</scope>
</reference>
<dbReference type="EMBL" id="CATNWA010014915">
    <property type="protein sequence ID" value="CAI9577422.1"/>
    <property type="molecule type" value="Genomic_DNA"/>
</dbReference>
<feature type="compositionally biased region" description="Polar residues" evidence="1">
    <location>
        <begin position="80"/>
        <end position="99"/>
    </location>
</feature>
<evidence type="ECO:0000256" key="1">
    <source>
        <dbReference type="SAM" id="MobiDB-lite"/>
    </source>
</evidence>
<evidence type="ECO:0000313" key="3">
    <source>
        <dbReference type="Proteomes" id="UP001162483"/>
    </source>
</evidence>